<keyword evidence="1" id="KW-0732">Signal</keyword>
<accession>A0ABY2LRJ8</accession>
<dbReference type="RefSeq" id="WP_135568417.1">
    <property type="nucleotide sequence ID" value="NZ_RQFN01000007.1"/>
</dbReference>
<sequence length="132" mass="15430">MRIFKKIILLGMTLLLFQCANTSYYQTWGKHKVRLNGFSANEGYSVSESFDITFTRVYMFWGLSNIRDKTLDELLTEVYLKHPNSSIGDLKITEEYELSDSFYDMFTFGILRPYTLHIKGNIYSYSKGSNLK</sequence>
<name>A0ABY2LRJ8_9LEPT</name>
<comment type="caution">
    <text evidence="2">The sequence shown here is derived from an EMBL/GenBank/DDBJ whole genome shotgun (WGS) entry which is preliminary data.</text>
</comment>
<dbReference type="EMBL" id="RQFO01000011">
    <property type="protein sequence ID" value="TGL02716.1"/>
    <property type="molecule type" value="Genomic_DNA"/>
</dbReference>
<protein>
    <recommendedName>
        <fullName evidence="4">Lipoprotein</fullName>
    </recommendedName>
</protein>
<evidence type="ECO:0000313" key="3">
    <source>
        <dbReference type="Proteomes" id="UP000297465"/>
    </source>
</evidence>
<gene>
    <name evidence="2" type="ORF">EHQ31_08505</name>
</gene>
<reference evidence="3" key="1">
    <citation type="journal article" date="2019" name="PLoS Negl. Trop. Dis.">
        <title>Revisiting the worldwide diversity of Leptospira species in the environment.</title>
        <authorList>
            <person name="Vincent A.T."/>
            <person name="Schiettekatte O."/>
            <person name="Bourhy P."/>
            <person name="Veyrier F.J."/>
            <person name="Picardeau M."/>
        </authorList>
    </citation>
    <scope>NUCLEOTIDE SEQUENCE [LARGE SCALE GENOMIC DNA]</scope>
    <source>
        <strain evidence="3">201800278</strain>
    </source>
</reference>
<evidence type="ECO:0000256" key="1">
    <source>
        <dbReference type="SAM" id="SignalP"/>
    </source>
</evidence>
<organism evidence="2 3">
    <name type="scientific">Leptospira montravelensis</name>
    <dbReference type="NCBI Taxonomy" id="2484961"/>
    <lineage>
        <taxon>Bacteria</taxon>
        <taxon>Pseudomonadati</taxon>
        <taxon>Spirochaetota</taxon>
        <taxon>Spirochaetia</taxon>
        <taxon>Leptospirales</taxon>
        <taxon>Leptospiraceae</taxon>
        <taxon>Leptospira</taxon>
    </lineage>
</organism>
<evidence type="ECO:0000313" key="2">
    <source>
        <dbReference type="EMBL" id="TGL02716.1"/>
    </source>
</evidence>
<proteinExistence type="predicted"/>
<evidence type="ECO:0008006" key="4">
    <source>
        <dbReference type="Google" id="ProtNLM"/>
    </source>
</evidence>
<dbReference type="Proteomes" id="UP000297465">
    <property type="component" value="Unassembled WGS sequence"/>
</dbReference>
<keyword evidence="3" id="KW-1185">Reference proteome</keyword>
<feature type="chain" id="PRO_5047153740" description="Lipoprotein" evidence="1">
    <location>
        <begin position="26"/>
        <end position="132"/>
    </location>
</feature>
<feature type="signal peptide" evidence="1">
    <location>
        <begin position="1"/>
        <end position="25"/>
    </location>
</feature>